<dbReference type="InterPro" id="IPR007296">
    <property type="entry name" value="DUF403"/>
</dbReference>
<keyword evidence="3" id="KW-1185">Reference proteome</keyword>
<evidence type="ECO:0000313" key="3">
    <source>
        <dbReference type="Proteomes" id="UP001597497"/>
    </source>
</evidence>
<reference evidence="3" key="1">
    <citation type="journal article" date="2019" name="Int. J. Syst. Evol. Microbiol.">
        <title>The Global Catalogue of Microorganisms (GCM) 10K type strain sequencing project: providing services to taxonomists for standard genome sequencing and annotation.</title>
        <authorList>
            <consortium name="The Broad Institute Genomics Platform"/>
            <consortium name="The Broad Institute Genome Sequencing Center for Infectious Disease"/>
            <person name="Wu L."/>
            <person name="Ma J."/>
        </authorList>
    </citation>
    <scope>NUCLEOTIDE SEQUENCE [LARGE SCALE GENOMIC DNA]</scope>
    <source>
        <strain evidence="3">KCTC 33676</strain>
    </source>
</reference>
<protein>
    <submittedName>
        <fullName evidence="2">Alpha-E domain-containing protein</fullName>
    </submittedName>
</protein>
<name>A0ABW5R8X9_9BACL</name>
<sequence length="321" mass="37992">MLSRAADSLFWMARNIERAENNARLIDVNLESMLENVDPSGDSEGDNWEAILRINGYVQPYYQLYECCNTRDVMNFVTFSTDNPNSILQSVEIARENARTIRGIIPQELWELLNSFFLRMKEYPVKQWEMDSIHQFFQMVKDQSLHFQGIVDAIMFRGDAYTFIKLGKWLERAEKTARILDIYYHKKPISTLNPDIVEHHNWWSVLHMSSGYEAYLEQYRSYLKPEKVVEFLLFNETFPRSIRYCIEQLMLSFDDLEQGKIQPYNRSLYIELGKLHAYVKYGSVEEVIQIGAHEYFRMIQKSCNQIGQLIRKTYYLGEIDG</sequence>
<dbReference type="RefSeq" id="WP_379928479.1">
    <property type="nucleotide sequence ID" value="NZ_JBHUMM010000008.1"/>
</dbReference>
<proteinExistence type="predicted"/>
<accession>A0ABW5R8X9</accession>
<dbReference type="Proteomes" id="UP001597497">
    <property type="component" value="Unassembled WGS sequence"/>
</dbReference>
<evidence type="ECO:0000259" key="1">
    <source>
        <dbReference type="Pfam" id="PF04168"/>
    </source>
</evidence>
<feature type="domain" description="DUF403" evidence="1">
    <location>
        <begin position="1"/>
        <end position="314"/>
    </location>
</feature>
<dbReference type="PANTHER" id="PTHR34595">
    <property type="entry name" value="BLR5612 PROTEIN"/>
    <property type="match status" value="1"/>
</dbReference>
<comment type="caution">
    <text evidence="2">The sequence shown here is derived from an EMBL/GenBank/DDBJ whole genome shotgun (WGS) entry which is preliminary data.</text>
</comment>
<evidence type="ECO:0000313" key="2">
    <source>
        <dbReference type="EMBL" id="MFD2671049.1"/>
    </source>
</evidence>
<dbReference type="EMBL" id="JBHUMM010000008">
    <property type="protein sequence ID" value="MFD2671049.1"/>
    <property type="molecule type" value="Genomic_DNA"/>
</dbReference>
<organism evidence="2 3">
    <name type="scientific">Marinicrinis sediminis</name>
    <dbReference type="NCBI Taxonomy" id="1652465"/>
    <lineage>
        <taxon>Bacteria</taxon>
        <taxon>Bacillati</taxon>
        <taxon>Bacillota</taxon>
        <taxon>Bacilli</taxon>
        <taxon>Bacillales</taxon>
        <taxon>Paenibacillaceae</taxon>
    </lineage>
</organism>
<dbReference type="InterPro" id="IPR051680">
    <property type="entry name" value="ATP-dep_Glu-Cys_Ligase-2"/>
</dbReference>
<dbReference type="Pfam" id="PF04168">
    <property type="entry name" value="Alpha-E"/>
    <property type="match status" value="1"/>
</dbReference>
<dbReference type="PANTHER" id="PTHR34595:SF7">
    <property type="entry name" value="SLL1039 PROTEIN"/>
    <property type="match status" value="1"/>
</dbReference>
<gene>
    <name evidence="2" type="ORF">ACFSUC_05470</name>
</gene>